<accession>A0AAW8TIR7</accession>
<evidence type="ECO:0000313" key="2">
    <source>
        <dbReference type="EMBL" id="MDT2546673.1"/>
    </source>
</evidence>
<dbReference type="EMBL" id="JARPXL010000040">
    <property type="protein sequence ID" value="MDT2546673.1"/>
    <property type="molecule type" value="Genomic_DNA"/>
</dbReference>
<dbReference type="AlphaFoldDB" id="A0AAW8TIR7"/>
<evidence type="ECO:0000256" key="1">
    <source>
        <dbReference type="SAM" id="MobiDB-lite"/>
    </source>
</evidence>
<feature type="compositionally biased region" description="Basic residues" evidence="1">
    <location>
        <begin position="142"/>
        <end position="154"/>
    </location>
</feature>
<evidence type="ECO:0000313" key="3">
    <source>
        <dbReference type="Proteomes" id="UP001254770"/>
    </source>
</evidence>
<dbReference type="RefSeq" id="WP_311820732.1">
    <property type="nucleotide sequence ID" value="NZ_JARPXI010000044.1"/>
</dbReference>
<comment type="caution">
    <text evidence="2">The sequence shown here is derived from an EMBL/GenBank/DDBJ whole genome shotgun (WGS) entry which is preliminary data.</text>
</comment>
<evidence type="ECO:0008006" key="4">
    <source>
        <dbReference type="Google" id="ProtNLM"/>
    </source>
</evidence>
<proteinExistence type="predicted"/>
<reference evidence="2" key="1">
    <citation type="submission" date="2023-03" db="EMBL/GenBank/DDBJ databases">
        <authorList>
            <person name="Shen W."/>
            <person name="Cai J."/>
        </authorList>
    </citation>
    <scope>NUCLEOTIDE SEQUENCE</scope>
    <source>
        <strain evidence="2">Y15</strain>
    </source>
</reference>
<gene>
    <name evidence="2" type="ORF">P7D69_20290</name>
</gene>
<organism evidence="2 3">
    <name type="scientific">Enterococcus raffinosus</name>
    <dbReference type="NCBI Taxonomy" id="71452"/>
    <lineage>
        <taxon>Bacteria</taxon>
        <taxon>Bacillati</taxon>
        <taxon>Bacillota</taxon>
        <taxon>Bacilli</taxon>
        <taxon>Lactobacillales</taxon>
        <taxon>Enterococcaceae</taxon>
        <taxon>Enterococcus</taxon>
    </lineage>
</organism>
<name>A0AAW8TIR7_9ENTE</name>
<protein>
    <recommendedName>
        <fullName evidence="4">Phage protein</fullName>
    </recommendedName>
</protein>
<sequence length="154" mass="17574">MARLADYGIHVEDLTNSREITIQGHKFPVVFTMETMEHIADIYGGDYSVFEKDMNDMIRRSGGRIAANSLKATDLKIMRALIYGMLRTGGLEESPEVIFQFLGMNGDVLTAYAACMEIFSDQTFQVEDIKKSKKPQDFQKAQPKRNKNKKNQKR</sequence>
<feature type="region of interest" description="Disordered" evidence="1">
    <location>
        <begin position="130"/>
        <end position="154"/>
    </location>
</feature>
<dbReference type="Proteomes" id="UP001254770">
    <property type="component" value="Unassembled WGS sequence"/>
</dbReference>